<dbReference type="Pfam" id="PF20943">
    <property type="entry name" value="DUF4785_3rd"/>
    <property type="match status" value="1"/>
</dbReference>
<dbReference type="InterPro" id="IPR048296">
    <property type="entry name" value="DUF4785_central"/>
</dbReference>
<dbReference type="RefSeq" id="WP_106647094.1">
    <property type="nucleotide sequence ID" value="NZ_BMGO01000001.1"/>
</dbReference>
<dbReference type="Gene3D" id="2.60.40.1930">
    <property type="match status" value="1"/>
</dbReference>
<gene>
    <name evidence="1" type="ORF">CW740_08450</name>
</gene>
<sequence length="375" mass="40729">MKNIVLITSTTLALVLSTAVNAKNTDTSSYSFAIQTDNKFVTSQSEFVPATQSREYSLDVNGQSLQRGVSLTTTEPGALVRISAADGRSAVEPQMMNISQQGGKSFAKGSGFDMLVDSNSMQAQGIGFQRGTTGFKIADELGKGEFTLQTNQKINPNGKYRINVFEKNSDTALYLKSQRAGYFKGDTLSVDAHVFDQGQAQTIRNIKGQLVSPTGQSYPVIFKKSGDGYQVKMPMKMATDNTPGALWELHTEVKAHVNGKLVQRNGRVPFSYDEMTASMGGNVQIVGGDKNLKAMVPVNVSQDSRFEVRGVLYGTDQAGNMKPIMMTHTAQNLGRGAGQIMMEFDAKILADSGLSAPYELRNVELRDQSQMAILK</sequence>
<keyword evidence="2" id="KW-1185">Reference proteome</keyword>
<evidence type="ECO:0000313" key="2">
    <source>
        <dbReference type="Proteomes" id="UP000232693"/>
    </source>
</evidence>
<dbReference type="Pfam" id="PF16024">
    <property type="entry name" value="DUF4785_1st"/>
    <property type="match status" value="1"/>
</dbReference>
<name>A0A2K9ANS9_9GAMM</name>
<evidence type="ECO:0000313" key="1">
    <source>
        <dbReference type="EMBL" id="AUD79272.1"/>
    </source>
</evidence>
<dbReference type="InterPro" id="IPR031979">
    <property type="entry name" value="DUF4785_N"/>
</dbReference>
<proteinExistence type="predicted"/>
<dbReference type="Gene3D" id="2.60.120.1370">
    <property type="match status" value="1"/>
</dbReference>
<organism evidence="1 2">
    <name type="scientific">Kangiella profundi</name>
    <dbReference type="NCBI Taxonomy" id="1561924"/>
    <lineage>
        <taxon>Bacteria</taxon>
        <taxon>Pseudomonadati</taxon>
        <taxon>Pseudomonadota</taxon>
        <taxon>Gammaproteobacteria</taxon>
        <taxon>Kangiellales</taxon>
        <taxon>Kangiellaceae</taxon>
        <taxon>Kangiella</taxon>
    </lineage>
</organism>
<dbReference type="AlphaFoldDB" id="A0A2K9ANS9"/>
<dbReference type="Proteomes" id="UP000232693">
    <property type="component" value="Chromosome"/>
</dbReference>
<dbReference type="Pfam" id="PF20942">
    <property type="entry name" value="DUF4785_2nd"/>
    <property type="match status" value="1"/>
</dbReference>
<protein>
    <submittedName>
        <fullName evidence="1">DUF4785 domain-containing protein</fullName>
    </submittedName>
</protein>
<dbReference type="InterPro" id="IPR048295">
    <property type="entry name" value="DUF4785_C"/>
</dbReference>
<dbReference type="EMBL" id="CP025120">
    <property type="protein sequence ID" value="AUD79272.1"/>
    <property type="molecule type" value="Genomic_DNA"/>
</dbReference>
<dbReference type="KEGG" id="kpd:CW740_08450"/>
<accession>A0A2K9ANS9</accession>
<dbReference type="OrthoDB" id="6284234at2"/>
<reference evidence="1 2" key="1">
    <citation type="submission" date="2017-12" db="EMBL/GenBank/DDBJ databases">
        <title>Kangiella profundi FT102 completed genome.</title>
        <authorList>
            <person name="Xu J."/>
            <person name="Wang J."/>
            <person name="Lu Y."/>
        </authorList>
    </citation>
    <scope>NUCLEOTIDE SEQUENCE [LARGE SCALE GENOMIC DNA]</scope>
    <source>
        <strain evidence="1 2">FT102</strain>
    </source>
</reference>